<reference evidence="3" key="1">
    <citation type="submission" date="2012-02" db="EMBL/GenBank/DDBJ databases">
        <title>Genome sequencing of Giardia lamblia Genotypes A2 and B isolates (DH and GS) and comparative analysis with the genomes of Genotypes A1 and E (WB and Pig).</title>
        <authorList>
            <person name="Adam R."/>
            <person name="Dahlstrom E."/>
            <person name="Martens C."/>
            <person name="Bruno D."/>
            <person name="Barbian K."/>
            <person name="Porcella S.F."/>
            <person name="Nash T."/>
        </authorList>
    </citation>
    <scope>NUCLEOTIDE SEQUENCE</scope>
    <source>
        <strain evidence="3">DH</strain>
    </source>
</reference>
<evidence type="ECO:0000313" key="2">
    <source>
        <dbReference type="EMBL" id="ESU39692.1"/>
    </source>
</evidence>
<proteinExistence type="predicted"/>
<accession>V6TMY9</accession>
<gene>
    <name evidence="2" type="ORF">DHA2_151287</name>
</gene>
<evidence type="ECO:0000313" key="3">
    <source>
        <dbReference type="Proteomes" id="UP000018320"/>
    </source>
</evidence>
<sequence>MKQRSLALKFLNAMEGFYSVLGLSIDIAKHSALLRRYEAPVATMADIEQAIQAADAARLAGAYVAYKSRFLIPIPFGPTVLAFIDTILDELNRLRSVLASICWSPARSLNSSSPHSDLSIAVLLRAVVTLASSDILKLEPVFKELDWVRSGPANRQVSQSAVLLDALQHCLSLSESSVFLARLVMRCRQVFVGSMLSELSYGGYLTPPTDSVLIGNCLLETSATATTDLVSVSKSSLPAFLVNINVPLLCYTDLLSMLLRRRYHRSHKQMPLHSDNTSLSEESISSSAHLEEDSLNDGLTPETGSDPVSSFSAEEVTGMTGIFASWNAPDHLEPSELLPLLYEVSSTITTFQNEVLPTLFKDSVWPLADVERVRNLLVVINRRLSDSLAAERERICSRLSLLFLQSEATSNFIHATTRLAEYTMETIELSSHSALTNTLSKGGQLHGAIGDNLLTESWFKIRVPLEFISHMHTIMHRGLSKHCSESGSSFSPVLLEHFFRKKFRRIHKRVTLAAQNNELLRGDYVLLEPSDSLMLLAFGAVHFHVTEEAFSAERIEYFLGERSQTRVADLSYMCRLSQFTNTSLNCALNMMSRLEKQLGKQELKRYRMHTPHEDGSELAAEDLEEQAQRESFLAMRSTNPRRTCMSPLFPGITRVLNLMARFVISHNTYFHGVCLEPLRAGGLLGGFTSGNLAMLLKEAHGRGTITRSIKALVNGMLCLCLRTCYIISLFCKLSASFARNGRLFTYVLQDCRELELRFSGMWEALLKELSVIEQSRGMDTSCSMLMTWLPELRLSSSCSPPINYLKPQSNGMTGLQVGPANHRPDLSKDPIKTADAEDLSNLRLGVALGLRKPN</sequence>
<feature type="compositionally biased region" description="Low complexity" evidence="1">
    <location>
        <begin position="278"/>
        <end position="288"/>
    </location>
</feature>
<dbReference type="VEuPathDB" id="GiardiaDB:QR46_3976"/>
<dbReference type="EMBL" id="AHGT01000001">
    <property type="protein sequence ID" value="ESU39692.1"/>
    <property type="molecule type" value="Genomic_DNA"/>
</dbReference>
<dbReference type="AlphaFoldDB" id="V6TMY9"/>
<organism evidence="2 3">
    <name type="scientific">Giardia intestinalis</name>
    <name type="common">Giardia lamblia</name>
    <dbReference type="NCBI Taxonomy" id="5741"/>
    <lineage>
        <taxon>Eukaryota</taxon>
        <taxon>Metamonada</taxon>
        <taxon>Diplomonadida</taxon>
        <taxon>Hexamitidae</taxon>
        <taxon>Giardiinae</taxon>
        <taxon>Giardia</taxon>
    </lineage>
</organism>
<reference evidence="2 3" key="2">
    <citation type="journal article" date="2013" name="Genome Biol. Evol.">
        <title>Genome sequencing of Giardia lamblia genotypes A2 and B isolates (DH and GS) and comparative analysis with the genomes of genotypes A1 and E (WB and Pig).</title>
        <authorList>
            <person name="Adam R.D."/>
            <person name="Dahlstrom E.W."/>
            <person name="Martens C.A."/>
            <person name="Bruno D.P."/>
            <person name="Barbian K.D."/>
            <person name="Ricklefs S.M."/>
            <person name="Hernandez M.M."/>
            <person name="Narla N.P."/>
            <person name="Patel R.B."/>
            <person name="Porcella S.F."/>
            <person name="Nash T.E."/>
        </authorList>
    </citation>
    <scope>NUCLEOTIDE SEQUENCE [LARGE SCALE GENOMIC DNA]</scope>
    <source>
        <strain evidence="2 3">DH</strain>
    </source>
</reference>
<feature type="region of interest" description="Disordered" evidence="1">
    <location>
        <begin position="270"/>
        <end position="310"/>
    </location>
</feature>
<dbReference type="VEuPathDB" id="GiardiaDB:GL50803_0017115"/>
<name>V6TMY9_GIAIN</name>
<comment type="caution">
    <text evidence="2">The sequence shown here is derived from an EMBL/GenBank/DDBJ whole genome shotgun (WGS) entry which is preliminary data.</text>
</comment>
<dbReference type="VEuPathDB" id="GiardiaDB:DHA2_151287"/>
<protein>
    <submittedName>
        <fullName evidence="2">Uncharacterized protein</fullName>
    </submittedName>
</protein>
<evidence type="ECO:0000256" key="1">
    <source>
        <dbReference type="SAM" id="MobiDB-lite"/>
    </source>
</evidence>
<dbReference type="Proteomes" id="UP000018320">
    <property type="component" value="Unassembled WGS sequence"/>
</dbReference>